<dbReference type="RefSeq" id="WP_261954539.1">
    <property type="nucleotide sequence ID" value="NZ_AP026073.1"/>
</dbReference>
<dbReference type="EMBL" id="AP026073">
    <property type="protein sequence ID" value="BDM70858.1"/>
    <property type="molecule type" value="Genomic_DNA"/>
</dbReference>
<accession>A0ABM7ZWX5</accession>
<organism evidence="2 3">
    <name type="scientific">Streptomyces nigrescens</name>
    <dbReference type="NCBI Taxonomy" id="1920"/>
    <lineage>
        <taxon>Bacteria</taxon>
        <taxon>Bacillati</taxon>
        <taxon>Actinomycetota</taxon>
        <taxon>Actinomycetes</taxon>
        <taxon>Kitasatosporales</taxon>
        <taxon>Streptomycetaceae</taxon>
        <taxon>Streptomyces</taxon>
    </lineage>
</organism>
<sequence length="186" mass="19807">MTDPGIGAPDGLGLTDPFPGATGPGLPGSDAVDRGAPSLGRSLTVDAGDLVLDERTGGPAEVEGLAALAQALVLTLETQLGSDRLNTRFGFDRLAVGRYALGVHARKEYLKMELVRALSADRRVTDVREVFFQDDPRYFELRPALDGAARERFVEATRESRGYTVFAVVETVAGSTLTLESGGRLE</sequence>
<evidence type="ECO:0000313" key="3">
    <source>
        <dbReference type="Proteomes" id="UP001059597"/>
    </source>
</evidence>
<keyword evidence="3" id="KW-1185">Reference proteome</keyword>
<gene>
    <name evidence="2" type="ORF">HEK616_43450</name>
</gene>
<proteinExistence type="predicted"/>
<name>A0ABM7ZWX5_STRNI</name>
<evidence type="ECO:0000313" key="2">
    <source>
        <dbReference type="EMBL" id="BDM70858.1"/>
    </source>
</evidence>
<protein>
    <submittedName>
        <fullName evidence="2">Uncharacterized protein</fullName>
    </submittedName>
</protein>
<dbReference type="Proteomes" id="UP001059597">
    <property type="component" value="Chromosome"/>
</dbReference>
<reference evidence="2" key="1">
    <citation type="submission" date="2022-06" db="EMBL/GenBank/DDBJ databases">
        <title>Complete genome sequence of Streptomyces nigrescens HEK616.</title>
        <authorList>
            <person name="Asamizu S."/>
            <person name="Onaka H."/>
        </authorList>
    </citation>
    <scope>NUCLEOTIDE SEQUENCE</scope>
    <source>
        <strain evidence="2">HEK616</strain>
    </source>
</reference>
<evidence type="ECO:0000256" key="1">
    <source>
        <dbReference type="SAM" id="MobiDB-lite"/>
    </source>
</evidence>
<feature type="region of interest" description="Disordered" evidence="1">
    <location>
        <begin position="1"/>
        <end position="38"/>
    </location>
</feature>